<dbReference type="Proteomes" id="UP000034137">
    <property type="component" value="Unassembled WGS sequence"/>
</dbReference>
<keyword evidence="1" id="KW-0732">Signal</keyword>
<proteinExistence type="predicted"/>
<dbReference type="PROSITE" id="PS51257">
    <property type="entry name" value="PROKAR_LIPOPROTEIN"/>
    <property type="match status" value="1"/>
</dbReference>
<dbReference type="AlphaFoldDB" id="A0A0G0PVG6"/>
<name>A0A0G0PVG6_9BACT</name>
<sequence length="174" mass="19822">MKKIIGFVTLLFILSGCSNNFTKTDAQPRNVITSKSQETNLFVADTVNKDTTINSTTSISMKNNLNIFTSRNNKLSFSYKNDWVCKEVIYSKRVDCYPEIRKSEEFIIGMDQPTVYFPEITITINNCETNNIPKKDPQMTSLYSIKNYNGCKVLVLGEDEKSDTEVELNSIIIN</sequence>
<evidence type="ECO:0008006" key="4">
    <source>
        <dbReference type="Google" id="ProtNLM"/>
    </source>
</evidence>
<feature type="chain" id="PRO_5002534049" description="Lipoprotein" evidence="1">
    <location>
        <begin position="21"/>
        <end position="174"/>
    </location>
</feature>
<organism evidence="2 3">
    <name type="scientific">Candidatus Falkowbacteria bacterium GW2011_GWF2_39_8</name>
    <dbReference type="NCBI Taxonomy" id="1618642"/>
    <lineage>
        <taxon>Bacteria</taxon>
        <taxon>Candidatus Falkowiibacteriota</taxon>
    </lineage>
</organism>
<reference evidence="2 3" key="1">
    <citation type="journal article" date="2015" name="Nature">
        <title>rRNA introns, odd ribosomes, and small enigmatic genomes across a large radiation of phyla.</title>
        <authorList>
            <person name="Brown C.T."/>
            <person name="Hug L.A."/>
            <person name="Thomas B.C."/>
            <person name="Sharon I."/>
            <person name="Castelle C.J."/>
            <person name="Singh A."/>
            <person name="Wilkins M.J."/>
            <person name="Williams K.H."/>
            <person name="Banfield J.F."/>
        </authorList>
    </citation>
    <scope>NUCLEOTIDE SEQUENCE [LARGE SCALE GENOMIC DNA]</scope>
</reference>
<evidence type="ECO:0000313" key="3">
    <source>
        <dbReference type="Proteomes" id="UP000034137"/>
    </source>
</evidence>
<comment type="caution">
    <text evidence="2">The sequence shown here is derived from an EMBL/GenBank/DDBJ whole genome shotgun (WGS) entry which is preliminary data.</text>
</comment>
<dbReference type="EMBL" id="LBXO01000041">
    <property type="protein sequence ID" value="KKR32144.1"/>
    <property type="molecule type" value="Genomic_DNA"/>
</dbReference>
<gene>
    <name evidence="2" type="ORF">UT64_C0041G0008</name>
</gene>
<evidence type="ECO:0000313" key="2">
    <source>
        <dbReference type="EMBL" id="KKR32144.1"/>
    </source>
</evidence>
<protein>
    <recommendedName>
        <fullName evidence="4">Lipoprotein</fullName>
    </recommendedName>
</protein>
<evidence type="ECO:0000256" key="1">
    <source>
        <dbReference type="SAM" id="SignalP"/>
    </source>
</evidence>
<accession>A0A0G0PVG6</accession>
<feature type="signal peptide" evidence="1">
    <location>
        <begin position="1"/>
        <end position="20"/>
    </location>
</feature>